<gene>
    <name evidence="1" type="ORF">SAMN04487910_2555</name>
</gene>
<evidence type="ECO:0000313" key="2">
    <source>
        <dbReference type="Proteomes" id="UP000198521"/>
    </source>
</evidence>
<evidence type="ECO:0000313" key="1">
    <source>
        <dbReference type="EMBL" id="SEL47215.1"/>
    </source>
</evidence>
<sequence length="212" mass="23830">MNRREALKNIGLSAGYIAVTPAVLSLLQSCQKEYVLDWTPELISIDEGKALEQIVDLILPETNIPGAKSLHVPMFIDKFINQSVEEVEEAQMFKYGAGVILDELGVNQEKSIDDVTLEEYDALLAKYLKISKEKRKEYWEEMAKVKTPKDLEKVSKEAISFTFLSSVRDLSIYGFKTSKEIAENVLNYLPVPGEYIGCDSVENLTGGKDWAL</sequence>
<dbReference type="STRING" id="1038014.SAMN04487910_2555"/>
<organism evidence="1 2">
    <name type="scientific">Aquimarina amphilecti</name>
    <dbReference type="NCBI Taxonomy" id="1038014"/>
    <lineage>
        <taxon>Bacteria</taxon>
        <taxon>Pseudomonadati</taxon>
        <taxon>Bacteroidota</taxon>
        <taxon>Flavobacteriia</taxon>
        <taxon>Flavobacteriales</taxon>
        <taxon>Flavobacteriaceae</taxon>
        <taxon>Aquimarina</taxon>
    </lineage>
</organism>
<accession>A0A1H7QI14</accession>
<dbReference type="RefSeq" id="WP_170837069.1">
    <property type="nucleotide sequence ID" value="NZ_FOAB01000004.1"/>
</dbReference>
<proteinExistence type="predicted"/>
<dbReference type="EMBL" id="FOAB01000004">
    <property type="protein sequence ID" value="SEL47215.1"/>
    <property type="molecule type" value="Genomic_DNA"/>
</dbReference>
<name>A0A1H7QI14_AQUAM</name>
<keyword evidence="2" id="KW-1185">Reference proteome</keyword>
<dbReference type="AlphaFoldDB" id="A0A1H7QI14"/>
<dbReference type="InterPro" id="IPR027056">
    <property type="entry name" value="Gluconate_2DH_su3"/>
</dbReference>
<reference evidence="2" key="1">
    <citation type="submission" date="2016-10" db="EMBL/GenBank/DDBJ databases">
        <authorList>
            <person name="Varghese N."/>
            <person name="Submissions S."/>
        </authorList>
    </citation>
    <scope>NUCLEOTIDE SEQUENCE [LARGE SCALE GENOMIC DNA]</scope>
    <source>
        <strain evidence="2">DSM 25232 / NCIMB 14723 / 92V</strain>
    </source>
</reference>
<protein>
    <submittedName>
        <fullName evidence="1">Gluconate 2-dehydrogenase subunit 3</fullName>
    </submittedName>
</protein>
<dbReference type="PROSITE" id="PS51257">
    <property type="entry name" value="PROKAR_LIPOPROTEIN"/>
    <property type="match status" value="1"/>
</dbReference>
<dbReference type="Proteomes" id="UP000198521">
    <property type="component" value="Unassembled WGS sequence"/>
</dbReference>
<dbReference type="Pfam" id="PF13618">
    <property type="entry name" value="Gluconate_2-dh3"/>
    <property type="match status" value="1"/>
</dbReference>